<gene>
    <name evidence="1" type="ORF">AAG570_006949</name>
</gene>
<dbReference type="Proteomes" id="UP001558652">
    <property type="component" value="Unassembled WGS sequence"/>
</dbReference>
<sequence>MSEIGWRVWEDEYLACDQIVSRRFLRGRCWIANVILDEEKGEGGRVRGRGSQEIHALGVFEKDRIQGRSEIWDGDDWQTIELRLHSNWPRSCQDNEVGLGQDVIGETFSRVPQGAVMGTEGNDVGVVGVGPERGEFRA</sequence>
<accession>A0ABD0Z866</accession>
<dbReference type="EMBL" id="JBFDAA010000002">
    <property type="protein sequence ID" value="KAL1139972.1"/>
    <property type="molecule type" value="Genomic_DNA"/>
</dbReference>
<reference evidence="1 2" key="1">
    <citation type="submission" date="2024-07" db="EMBL/GenBank/DDBJ databases">
        <title>Chromosome-level genome assembly of the water stick insect Ranatra chinensis (Heteroptera: Nepidae).</title>
        <authorList>
            <person name="Liu X."/>
        </authorList>
    </citation>
    <scope>NUCLEOTIDE SEQUENCE [LARGE SCALE GENOMIC DNA]</scope>
    <source>
        <strain evidence="1">Cailab_2021Rc</strain>
        <tissue evidence="1">Muscle</tissue>
    </source>
</reference>
<comment type="caution">
    <text evidence="1">The sequence shown here is derived from an EMBL/GenBank/DDBJ whole genome shotgun (WGS) entry which is preliminary data.</text>
</comment>
<dbReference type="AlphaFoldDB" id="A0ABD0Z866"/>
<evidence type="ECO:0000313" key="2">
    <source>
        <dbReference type="Proteomes" id="UP001558652"/>
    </source>
</evidence>
<organism evidence="1 2">
    <name type="scientific">Ranatra chinensis</name>
    <dbReference type="NCBI Taxonomy" id="642074"/>
    <lineage>
        <taxon>Eukaryota</taxon>
        <taxon>Metazoa</taxon>
        <taxon>Ecdysozoa</taxon>
        <taxon>Arthropoda</taxon>
        <taxon>Hexapoda</taxon>
        <taxon>Insecta</taxon>
        <taxon>Pterygota</taxon>
        <taxon>Neoptera</taxon>
        <taxon>Paraneoptera</taxon>
        <taxon>Hemiptera</taxon>
        <taxon>Heteroptera</taxon>
        <taxon>Panheteroptera</taxon>
        <taxon>Nepomorpha</taxon>
        <taxon>Nepidae</taxon>
        <taxon>Ranatrinae</taxon>
        <taxon>Ranatra</taxon>
    </lineage>
</organism>
<name>A0ABD0Z866_9HEMI</name>
<protein>
    <submittedName>
        <fullName evidence="1">Uncharacterized protein</fullName>
    </submittedName>
</protein>
<evidence type="ECO:0000313" key="1">
    <source>
        <dbReference type="EMBL" id="KAL1139972.1"/>
    </source>
</evidence>
<proteinExistence type="predicted"/>
<keyword evidence="2" id="KW-1185">Reference proteome</keyword>